<feature type="transmembrane region" description="Helical" evidence="1">
    <location>
        <begin position="21"/>
        <end position="41"/>
    </location>
</feature>
<evidence type="ECO:0000313" key="3">
    <source>
        <dbReference type="Proteomes" id="UP000548867"/>
    </source>
</evidence>
<protein>
    <submittedName>
        <fullName evidence="2">Uncharacterized protein</fullName>
    </submittedName>
</protein>
<dbReference type="AlphaFoldDB" id="A0A7W6G7L7"/>
<sequence length="218" mass="23434">MIETAPTTAGRAFFVALMEWGGFRLAIACAVLGAVGIFVVADKAVPAQAAVGILVILLAMIWILYEALRSTMARCNALQSEVETVRGEIVSPVPKVLKALANGELTIVSLLLEPHPLFGQSMAVSIYFDDPSGFEYLIGHGGVLNVQANGKINIRVTDWIDGYEHIRTSIMANEAENLRRVLIRPGGAAQTPQSVCTMPFTPEIFDLLLTRGGHGPSF</sequence>
<name>A0A7W6G7L7_9SPHN</name>
<evidence type="ECO:0000313" key="2">
    <source>
        <dbReference type="EMBL" id="MBB3956290.1"/>
    </source>
</evidence>
<evidence type="ECO:0000256" key="1">
    <source>
        <dbReference type="SAM" id="Phobius"/>
    </source>
</evidence>
<accession>A0A7W6G7L7</accession>
<proteinExistence type="predicted"/>
<dbReference type="EMBL" id="JACIDX010000013">
    <property type="protein sequence ID" value="MBB3956290.1"/>
    <property type="molecule type" value="Genomic_DNA"/>
</dbReference>
<organism evidence="2 3">
    <name type="scientific">Novosphingobium sediminicola</name>
    <dbReference type="NCBI Taxonomy" id="563162"/>
    <lineage>
        <taxon>Bacteria</taxon>
        <taxon>Pseudomonadati</taxon>
        <taxon>Pseudomonadota</taxon>
        <taxon>Alphaproteobacteria</taxon>
        <taxon>Sphingomonadales</taxon>
        <taxon>Sphingomonadaceae</taxon>
        <taxon>Novosphingobium</taxon>
    </lineage>
</organism>
<gene>
    <name evidence="2" type="ORF">GGR38_003253</name>
</gene>
<keyword evidence="1" id="KW-0812">Transmembrane</keyword>
<dbReference type="RefSeq" id="WP_183627198.1">
    <property type="nucleotide sequence ID" value="NZ_JACIDX010000013.1"/>
</dbReference>
<dbReference type="Proteomes" id="UP000548867">
    <property type="component" value="Unassembled WGS sequence"/>
</dbReference>
<feature type="transmembrane region" description="Helical" evidence="1">
    <location>
        <begin position="47"/>
        <end position="65"/>
    </location>
</feature>
<keyword evidence="1" id="KW-1133">Transmembrane helix</keyword>
<keyword evidence="1" id="KW-0472">Membrane</keyword>
<keyword evidence="3" id="KW-1185">Reference proteome</keyword>
<comment type="caution">
    <text evidence="2">The sequence shown here is derived from an EMBL/GenBank/DDBJ whole genome shotgun (WGS) entry which is preliminary data.</text>
</comment>
<reference evidence="2 3" key="1">
    <citation type="submission" date="2020-08" db="EMBL/GenBank/DDBJ databases">
        <title>Genomic Encyclopedia of Type Strains, Phase IV (KMG-IV): sequencing the most valuable type-strain genomes for metagenomic binning, comparative biology and taxonomic classification.</title>
        <authorList>
            <person name="Goeker M."/>
        </authorList>
    </citation>
    <scope>NUCLEOTIDE SEQUENCE [LARGE SCALE GENOMIC DNA]</scope>
    <source>
        <strain evidence="2 3">DSM 27057</strain>
    </source>
</reference>